<evidence type="ECO:0000256" key="3">
    <source>
        <dbReference type="ARBA" id="ARBA00023002"/>
    </source>
</evidence>
<dbReference type="RefSeq" id="WP_089889873.1">
    <property type="nucleotide sequence ID" value="NZ_FOJG01000001.1"/>
</dbReference>
<dbReference type="EMBL" id="FOJG01000001">
    <property type="protein sequence ID" value="SEW05983.1"/>
    <property type="molecule type" value="Genomic_DNA"/>
</dbReference>
<evidence type="ECO:0000256" key="11">
    <source>
        <dbReference type="RuleBase" id="RU000439"/>
    </source>
</evidence>
<sequence>MSKSIGIIGSGSWATALAKILTDNGHHIHWWIRNEDTIRHMQLRHHNKHYLTSVYFDTSLLSLSSDVKAVVEACDELVLAVPSAFLEDVLGMLPADALDNKKIVSAIKGLVPSTNDLIGEFLLKQFNFPANHYFTITGPCHAEEVANEKLSYLTFSGTNLAATQAIADKFTSSYLQTIVNTDVIGVQLAAVLKNIYALGAGIAHGQEYGDNFLSVFITNCFREMQSFLEKYEEQKASVAGTEPVVHNYSASAYLGDLLVTCYSLHSRNRTFGNMIGKGYSVKAAQLELNMIAEGYYASKCMYEMNRSIGAYMPVAQAVYAILWQQVHPSEAFLSLEKGFI</sequence>
<reference evidence="15" key="1">
    <citation type="submission" date="2016-10" db="EMBL/GenBank/DDBJ databases">
        <authorList>
            <person name="Varghese N."/>
            <person name="Submissions S."/>
        </authorList>
    </citation>
    <scope>NUCLEOTIDE SEQUENCE [LARGE SCALE GENOMIC DNA]</scope>
    <source>
        <strain evidence="15">DSM 3695</strain>
    </source>
</reference>
<dbReference type="SUPFAM" id="SSF48179">
    <property type="entry name" value="6-phosphogluconate dehydrogenase C-terminal domain-like"/>
    <property type="match status" value="1"/>
</dbReference>
<evidence type="ECO:0000256" key="7">
    <source>
        <dbReference type="PIRSR" id="PIRSR000114-1"/>
    </source>
</evidence>
<evidence type="ECO:0000313" key="15">
    <source>
        <dbReference type="Proteomes" id="UP000199310"/>
    </source>
</evidence>
<feature type="domain" description="Glycerol-3-phosphate dehydrogenase NAD-dependent N-terminal" evidence="12">
    <location>
        <begin position="5"/>
        <end position="159"/>
    </location>
</feature>
<evidence type="ECO:0000259" key="12">
    <source>
        <dbReference type="Pfam" id="PF01210"/>
    </source>
</evidence>
<evidence type="ECO:0000259" key="13">
    <source>
        <dbReference type="Pfam" id="PF07479"/>
    </source>
</evidence>
<dbReference type="AlphaFoldDB" id="A0A1I0NW86"/>
<dbReference type="InterPro" id="IPR036291">
    <property type="entry name" value="NAD(P)-bd_dom_sf"/>
</dbReference>
<dbReference type="InterPro" id="IPR006168">
    <property type="entry name" value="G3P_DH_NAD-dep"/>
</dbReference>
<protein>
    <recommendedName>
        <fullName evidence="11">Glycerol-3-phosphate dehydrogenase</fullName>
        <ecNumber evidence="11">1.1.1.94</ecNumber>
    </recommendedName>
</protein>
<dbReference type="GO" id="GO:0005829">
    <property type="term" value="C:cytosol"/>
    <property type="evidence" value="ECO:0007669"/>
    <property type="project" value="TreeGrafter"/>
</dbReference>
<keyword evidence="5" id="KW-0594">Phospholipid biosynthesis</keyword>
<evidence type="ECO:0000256" key="2">
    <source>
        <dbReference type="ARBA" id="ARBA00022516"/>
    </source>
</evidence>
<evidence type="ECO:0000256" key="4">
    <source>
        <dbReference type="ARBA" id="ARBA00023098"/>
    </source>
</evidence>
<comment type="similarity">
    <text evidence="1 10">Belongs to the NAD-dependent glycerol-3-phosphate dehydrogenase family.</text>
</comment>
<dbReference type="Proteomes" id="UP000199310">
    <property type="component" value="Unassembled WGS sequence"/>
</dbReference>
<dbReference type="STRING" id="29529.SAMN04488122_0410"/>
<keyword evidence="6" id="KW-1208">Phospholipid metabolism</keyword>
<evidence type="ECO:0000256" key="5">
    <source>
        <dbReference type="ARBA" id="ARBA00023209"/>
    </source>
</evidence>
<proteinExistence type="inferred from homology"/>
<feature type="active site" description="Proton acceptor" evidence="7">
    <location>
        <position position="193"/>
    </location>
</feature>
<dbReference type="SUPFAM" id="SSF51735">
    <property type="entry name" value="NAD(P)-binding Rossmann-fold domains"/>
    <property type="match status" value="1"/>
</dbReference>
<dbReference type="EC" id="1.1.1.94" evidence="11"/>
<dbReference type="GO" id="GO:0008654">
    <property type="term" value="P:phospholipid biosynthetic process"/>
    <property type="evidence" value="ECO:0007669"/>
    <property type="project" value="UniProtKB-KW"/>
</dbReference>
<keyword evidence="4" id="KW-0443">Lipid metabolism</keyword>
<feature type="domain" description="Glycerol-3-phosphate dehydrogenase NAD-dependent C-terminal" evidence="13">
    <location>
        <begin position="182"/>
        <end position="331"/>
    </location>
</feature>
<dbReference type="InterPro" id="IPR011128">
    <property type="entry name" value="G3P_DH_NAD-dep_N"/>
</dbReference>
<dbReference type="GO" id="GO:0046168">
    <property type="term" value="P:glycerol-3-phosphate catabolic process"/>
    <property type="evidence" value="ECO:0007669"/>
    <property type="project" value="InterPro"/>
</dbReference>
<comment type="catalytic activity">
    <reaction evidence="11">
        <text>sn-glycerol 3-phosphate + NADP(+) = dihydroxyacetone phosphate + NADPH + H(+)</text>
        <dbReference type="Rhea" id="RHEA:11096"/>
        <dbReference type="ChEBI" id="CHEBI:15378"/>
        <dbReference type="ChEBI" id="CHEBI:57597"/>
        <dbReference type="ChEBI" id="CHEBI:57642"/>
        <dbReference type="ChEBI" id="CHEBI:57783"/>
        <dbReference type="ChEBI" id="CHEBI:58349"/>
        <dbReference type="EC" id="1.1.1.94"/>
    </reaction>
</comment>
<evidence type="ECO:0000313" key="14">
    <source>
        <dbReference type="EMBL" id="SEW05983.1"/>
    </source>
</evidence>
<feature type="binding site" evidence="9">
    <location>
        <position position="142"/>
    </location>
    <ligand>
        <name>NAD(+)</name>
        <dbReference type="ChEBI" id="CHEBI:57540"/>
    </ligand>
</feature>
<dbReference type="PROSITE" id="PS00957">
    <property type="entry name" value="NAD_G3PDH"/>
    <property type="match status" value="1"/>
</dbReference>
<accession>A0A1I0NW86</accession>
<evidence type="ECO:0000256" key="6">
    <source>
        <dbReference type="ARBA" id="ARBA00023264"/>
    </source>
</evidence>
<dbReference type="InterPro" id="IPR008927">
    <property type="entry name" value="6-PGluconate_DH-like_C_sf"/>
</dbReference>
<feature type="binding site" evidence="8">
    <location>
        <position position="108"/>
    </location>
    <ligand>
        <name>substrate</name>
    </ligand>
</feature>
<keyword evidence="2" id="KW-0444">Lipid biosynthesis</keyword>
<keyword evidence="15" id="KW-1185">Reference proteome</keyword>
<evidence type="ECO:0000256" key="8">
    <source>
        <dbReference type="PIRSR" id="PIRSR000114-2"/>
    </source>
</evidence>
<dbReference type="PIRSF" id="PIRSF000114">
    <property type="entry name" value="Glycerol-3-P_dh"/>
    <property type="match status" value="1"/>
</dbReference>
<keyword evidence="9 10" id="KW-0520">NAD</keyword>
<dbReference type="OrthoDB" id="9812273at2"/>
<name>A0A1I0NW86_9BACT</name>
<dbReference type="PANTHER" id="PTHR11728:SF1">
    <property type="entry name" value="GLYCEROL-3-PHOSPHATE DEHYDROGENASE [NAD(+)] 2, CHLOROPLASTIC"/>
    <property type="match status" value="1"/>
</dbReference>
<dbReference type="Gene3D" id="1.10.1040.10">
    <property type="entry name" value="N-(1-d-carboxylethyl)-l-norvaline Dehydrogenase, domain 2"/>
    <property type="match status" value="1"/>
</dbReference>
<feature type="binding site" evidence="8">
    <location>
        <begin position="267"/>
        <end position="268"/>
    </location>
    <ligand>
        <name>substrate</name>
    </ligand>
</feature>
<feature type="binding site" evidence="9">
    <location>
        <position position="85"/>
    </location>
    <ligand>
        <name>NAD(+)</name>
        <dbReference type="ChEBI" id="CHEBI:57540"/>
    </ligand>
</feature>
<dbReference type="InterPro" id="IPR006109">
    <property type="entry name" value="G3P_DH_NAD-dep_C"/>
</dbReference>
<dbReference type="PRINTS" id="PR00077">
    <property type="entry name" value="GPDHDRGNASE"/>
</dbReference>
<evidence type="ECO:0000256" key="10">
    <source>
        <dbReference type="RuleBase" id="RU000437"/>
    </source>
</evidence>
<organism evidence="14 15">
    <name type="scientific">Chitinophaga arvensicola</name>
    <dbReference type="NCBI Taxonomy" id="29529"/>
    <lineage>
        <taxon>Bacteria</taxon>
        <taxon>Pseudomonadati</taxon>
        <taxon>Bacteroidota</taxon>
        <taxon>Chitinophagia</taxon>
        <taxon>Chitinophagales</taxon>
        <taxon>Chitinophagaceae</taxon>
        <taxon>Chitinophaga</taxon>
    </lineage>
</organism>
<dbReference type="GO" id="GO:0051287">
    <property type="term" value="F:NAD binding"/>
    <property type="evidence" value="ECO:0007669"/>
    <property type="project" value="InterPro"/>
</dbReference>
<evidence type="ECO:0000256" key="1">
    <source>
        <dbReference type="ARBA" id="ARBA00011009"/>
    </source>
</evidence>
<evidence type="ECO:0000256" key="9">
    <source>
        <dbReference type="PIRSR" id="PIRSR000114-3"/>
    </source>
</evidence>
<dbReference type="GO" id="GO:0005975">
    <property type="term" value="P:carbohydrate metabolic process"/>
    <property type="evidence" value="ECO:0007669"/>
    <property type="project" value="InterPro"/>
</dbReference>
<dbReference type="Gene3D" id="3.40.50.720">
    <property type="entry name" value="NAD(P)-binding Rossmann-like Domain"/>
    <property type="match status" value="1"/>
</dbReference>
<dbReference type="Pfam" id="PF01210">
    <property type="entry name" value="NAD_Gly3P_dh_N"/>
    <property type="match status" value="1"/>
</dbReference>
<gene>
    <name evidence="14" type="ORF">SAMN04488122_0410</name>
</gene>
<feature type="binding site" evidence="9">
    <location>
        <position position="267"/>
    </location>
    <ligand>
        <name>NAD(+)</name>
        <dbReference type="ChEBI" id="CHEBI:57540"/>
    </ligand>
</feature>
<dbReference type="InterPro" id="IPR013328">
    <property type="entry name" value="6PGD_dom2"/>
</dbReference>
<dbReference type="GO" id="GO:0141153">
    <property type="term" value="F:glycerol-3-phosphate dehydrogenase (NADP+) activity"/>
    <property type="evidence" value="ECO:0007669"/>
    <property type="project" value="RHEA"/>
</dbReference>
<keyword evidence="3 10" id="KW-0560">Oxidoreductase</keyword>
<dbReference type="Pfam" id="PF07479">
    <property type="entry name" value="NAD_Gly3P_dh_C"/>
    <property type="match status" value="1"/>
</dbReference>
<dbReference type="PANTHER" id="PTHR11728">
    <property type="entry name" value="GLYCEROL-3-PHOSPHATE DEHYDROGENASE"/>
    <property type="match status" value="1"/>
</dbReference>